<dbReference type="Proteomes" id="UP001201812">
    <property type="component" value="Unassembled WGS sequence"/>
</dbReference>
<sequence length="279" mass="32823">MDQQPQPNIPFGLLYKVLTCFDRRELCHLRNVNHRHYTVIENKFGTTAPYLVFGKLFMSNGYNSWSWSPTWEKQTEEMPFCHLKIVDSKFVRFKFSSAYVSGHSNYTVRDISHVWENQHVSMSCSSTYVWDEKYSRIAATAKILDMSGRDVIPYLRQLTSGNCIRLSLTDRNNDLVVTELPWDHILDFLFKPNAKSIEIHAENIFKCQQELVLDFLQHAKQKFLDTVAPIDFKFQFRSYTDDNGFIYEGFLVKNQQTKQSLRFHSTAKNFELIVEKDDQ</sequence>
<proteinExistence type="predicted"/>
<keyword evidence="2" id="KW-1185">Reference proteome</keyword>
<gene>
    <name evidence="1" type="ORF">DdX_09559</name>
</gene>
<accession>A0AAD4N3G8</accession>
<protein>
    <recommendedName>
        <fullName evidence="3">F-box domain-containing protein</fullName>
    </recommendedName>
</protein>
<evidence type="ECO:0000313" key="1">
    <source>
        <dbReference type="EMBL" id="KAI1712473.1"/>
    </source>
</evidence>
<dbReference type="EMBL" id="JAKKPZ010000018">
    <property type="protein sequence ID" value="KAI1712473.1"/>
    <property type="molecule type" value="Genomic_DNA"/>
</dbReference>
<organism evidence="1 2">
    <name type="scientific">Ditylenchus destructor</name>
    <dbReference type="NCBI Taxonomy" id="166010"/>
    <lineage>
        <taxon>Eukaryota</taxon>
        <taxon>Metazoa</taxon>
        <taxon>Ecdysozoa</taxon>
        <taxon>Nematoda</taxon>
        <taxon>Chromadorea</taxon>
        <taxon>Rhabditida</taxon>
        <taxon>Tylenchina</taxon>
        <taxon>Tylenchomorpha</taxon>
        <taxon>Sphaerularioidea</taxon>
        <taxon>Anguinidae</taxon>
        <taxon>Anguininae</taxon>
        <taxon>Ditylenchus</taxon>
    </lineage>
</organism>
<evidence type="ECO:0008006" key="3">
    <source>
        <dbReference type="Google" id="ProtNLM"/>
    </source>
</evidence>
<dbReference type="AlphaFoldDB" id="A0AAD4N3G8"/>
<reference evidence="1" key="1">
    <citation type="submission" date="2022-01" db="EMBL/GenBank/DDBJ databases">
        <title>Genome Sequence Resource for Two Populations of Ditylenchus destructor, the Migratory Endoparasitic Phytonematode.</title>
        <authorList>
            <person name="Zhang H."/>
            <person name="Lin R."/>
            <person name="Xie B."/>
        </authorList>
    </citation>
    <scope>NUCLEOTIDE SEQUENCE</scope>
    <source>
        <strain evidence="1">BazhouSP</strain>
    </source>
</reference>
<evidence type="ECO:0000313" key="2">
    <source>
        <dbReference type="Proteomes" id="UP001201812"/>
    </source>
</evidence>
<name>A0AAD4N3G8_9BILA</name>
<comment type="caution">
    <text evidence="1">The sequence shown here is derived from an EMBL/GenBank/DDBJ whole genome shotgun (WGS) entry which is preliminary data.</text>
</comment>